<evidence type="ECO:0000313" key="2">
    <source>
        <dbReference type="Proteomes" id="UP000474802"/>
    </source>
</evidence>
<keyword evidence="2" id="KW-1185">Reference proteome</keyword>
<dbReference type="AlphaFoldDB" id="A0A6M1SGG0"/>
<comment type="caution">
    <text evidence="1">The sequence shown here is derived from an EMBL/GenBank/DDBJ whole genome shotgun (WGS) entry which is preliminary data.</text>
</comment>
<dbReference type="InterPro" id="IPR026337">
    <property type="entry name" value="AKG_HExxH"/>
</dbReference>
<accession>A0A6M1SGG0</accession>
<name>A0A6M1SGG0_9HYPH</name>
<evidence type="ECO:0000313" key="1">
    <source>
        <dbReference type="EMBL" id="NGP18557.1"/>
    </source>
</evidence>
<protein>
    <submittedName>
        <fullName evidence="1">HEXXH motif domain-containing protein</fullName>
    </submittedName>
</protein>
<reference evidence="1 2" key="2">
    <citation type="submission" date="2020-03" db="EMBL/GenBank/DDBJ databases">
        <title>Devosia chinhatensis sp. nov., isolated from a hexachlorocyclohexane (HCH) dump site in India.</title>
        <authorList>
            <person name="Kumar M."/>
            <person name="Lal R."/>
        </authorList>
    </citation>
    <scope>NUCLEOTIDE SEQUENCE [LARGE SCALE GENOMIC DNA]</scope>
    <source>
        <strain evidence="1 2">H239</strain>
    </source>
</reference>
<dbReference type="RefSeq" id="WP_164534821.1">
    <property type="nucleotide sequence ID" value="NZ_JAALFG010000003.1"/>
</dbReference>
<reference evidence="1 2" key="1">
    <citation type="submission" date="2020-02" db="EMBL/GenBank/DDBJ databases">
        <authorList>
            <person name="Khan S.A."/>
            <person name="Jeon C.O."/>
            <person name="Chun B.H."/>
        </authorList>
    </citation>
    <scope>NUCLEOTIDE SEQUENCE [LARGE SCALE GENOMIC DNA]</scope>
    <source>
        <strain evidence="1 2">H239</strain>
    </source>
</reference>
<proteinExistence type="predicted"/>
<dbReference type="Proteomes" id="UP000474802">
    <property type="component" value="Unassembled WGS sequence"/>
</dbReference>
<dbReference type="EMBL" id="JAALFG010000003">
    <property type="protein sequence ID" value="NGP18557.1"/>
    <property type="molecule type" value="Genomic_DNA"/>
</dbReference>
<organism evidence="1 2">
    <name type="scientific">Devosia aurantiaca</name>
    <dbReference type="NCBI Taxonomy" id="2714858"/>
    <lineage>
        <taxon>Bacteria</taxon>
        <taxon>Pseudomonadati</taxon>
        <taxon>Pseudomonadota</taxon>
        <taxon>Alphaproteobacteria</taxon>
        <taxon>Hyphomicrobiales</taxon>
        <taxon>Devosiaceae</taxon>
        <taxon>Devosia</taxon>
    </lineage>
</organism>
<sequence length="333" mass="36856">MKFQFEPSGTRANALDRAMHVSLAQSLHYISQQCLGQIDFDAVSLNRLVENISVTRYGATLFGLYYQLVDAIDDDDHTQAGHLFDRLVSEQPVSSGLQVHAIEDEWTSGQAELYRRGMSTDPTVNFSFLQPPDEMAAQFKQKLVATLDRFEPVLPEMIAEIRGLLSEIVLAVGEADAEYVFDGGSSYQLWGALFLNPAFHDTEIQVMEVVAHEAAHTLLFGLTVEEALTENDDDELYASPLRVDPRPMEGIYHATFVSARMHWALSKLLASEVLTEKERDFALAAQSEDAANFFAGLSVVEEHGRLTPTGSGIMQAAKQYMTSVINRSTGVST</sequence>
<gene>
    <name evidence="1" type="ORF">G5575_13665</name>
</gene>
<dbReference type="NCBIfam" id="TIGR04267">
    <property type="entry name" value="mod_HExxH"/>
    <property type="match status" value="1"/>
</dbReference>